<accession>A0ABU4DM61</accession>
<dbReference type="RefSeq" id="WP_317638826.1">
    <property type="nucleotide sequence ID" value="NZ_JAPMIV010000003.1"/>
</dbReference>
<feature type="chain" id="PRO_5047337332" description="Vitamin K epoxide reductase domain-containing protein" evidence="2">
    <location>
        <begin position="27"/>
        <end position="108"/>
    </location>
</feature>
<dbReference type="Proteomes" id="UP001276150">
    <property type="component" value="Unassembled WGS sequence"/>
</dbReference>
<protein>
    <recommendedName>
        <fullName evidence="5">Vitamin K epoxide reductase domain-containing protein</fullName>
    </recommendedName>
</protein>
<feature type="transmembrane region" description="Helical" evidence="1">
    <location>
        <begin position="78"/>
        <end position="98"/>
    </location>
</feature>
<gene>
    <name evidence="3" type="ORF">ORD21_02750</name>
</gene>
<keyword evidence="1" id="KW-0812">Transmembrane</keyword>
<feature type="signal peptide" evidence="2">
    <location>
        <begin position="1"/>
        <end position="26"/>
    </location>
</feature>
<keyword evidence="1" id="KW-0472">Membrane</keyword>
<comment type="caution">
    <text evidence="3">The sequence shown here is derived from an EMBL/GenBank/DDBJ whole genome shotgun (WGS) entry which is preliminary data.</text>
</comment>
<sequence length="108" mass="11889">MKSRLAQAVRVYVLALICTLLSQFHSQTTYVPTQPCSPGATCAAAVRESGWPLPWIRVAVSPADEPLDLAFSGLNPKVALLADLAFYSLLFVLIGQVLRTTERWRTRS</sequence>
<name>A0ABU4DM61_9DEIO</name>
<keyword evidence="4" id="KW-1185">Reference proteome</keyword>
<keyword evidence="1" id="KW-1133">Transmembrane helix</keyword>
<keyword evidence="2" id="KW-0732">Signal</keyword>
<evidence type="ECO:0000313" key="3">
    <source>
        <dbReference type="EMBL" id="MDV6373516.1"/>
    </source>
</evidence>
<evidence type="ECO:0000256" key="1">
    <source>
        <dbReference type="SAM" id="Phobius"/>
    </source>
</evidence>
<reference evidence="3 4" key="1">
    <citation type="submission" date="2022-11" db="EMBL/GenBank/DDBJ databases">
        <title>Deinococcus ZS9-10, Low Temperature and Draught-tolerating, UV-resistant Bacteria from Continental Antarctica.</title>
        <authorList>
            <person name="Cheng L."/>
        </authorList>
    </citation>
    <scope>NUCLEOTIDE SEQUENCE [LARGE SCALE GENOMIC DNA]</scope>
    <source>
        <strain evidence="3 4">ZS9-10</strain>
    </source>
</reference>
<proteinExistence type="predicted"/>
<evidence type="ECO:0000313" key="4">
    <source>
        <dbReference type="Proteomes" id="UP001276150"/>
    </source>
</evidence>
<dbReference type="EMBL" id="JAPMIV010000003">
    <property type="protein sequence ID" value="MDV6373516.1"/>
    <property type="molecule type" value="Genomic_DNA"/>
</dbReference>
<evidence type="ECO:0000256" key="2">
    <source>
        <dbReference type="SAM" id="SignalP"/>
    </source>
</evidence>
<evidence type="ECO:0008006" key="5">
    <source>
        <dbReference type="Google" id="ProtNLM"/>
    </source>
</evidence>
<organism evidence="3 4">
    <name type="scientific">Deinococcus arenicola</name>
    <dbReference type="NCBI Taxonomy" id="2994950"/>
    <lineage>
        <taxon>Bacteria</taxon>
        <taxon>Thermotogati</taxon>
        <taxon>Deinococcota</taxon>
        <taxon>Deinococci</taxon>
        <taxon>Deinococcales</taxon>
        <taxon>Deinococcaceae</taxon>
        <taxon>Deinococcus</taxon>
    </lineage>
</organism>